<dbReference type="AlphaFoldDB" id="A0A5A7SEE4"/>
<comment type="caution">
    <text evidence="2">The sequence shown here is derived from an EMBL/GenBank/DDBJ whole genome shotgun (WGS) entry which is preliminary data.</text>
</comment>
<name>A0A5A7SEE4_9NOCA</name>
<evidence type="ECO:0000313" key="3">
    <source>
        <dbReference type="Proteomes" id="UP000322244"/>
    </source>
</evidence>
<keyword evidence="1" id="KW-0812">Transmembrane</keyword>
<dbReference type="RefSeq" id="WP_149428938.1">
    <property type="nucleotide sequence ID" value="NZ_VLNY01000002.1"/>
</dbReference>
<gene>
    <name evidence="2" type="ORF">FOY51_04005</name>
</gene>
<keyword evidence="1" id="KW-0472">Membrane</keyword>
<protein>
    <submittedName>
        <fullName evidence="2">Uncharacterized protein</fullName>
    </submittedName>
</protein>
<accession>A0A5A7SEE4</accession>
<evidence type="ECO:0000313" key="2">
    <source>
        <dbReference type="EMBL" id="KAA0023779.1"/>
    </source>
</evidence>
<dbReference type="OrthoDB" id="5240834at2"/>
<dbReference type="Proteomes" id="UP000322244">
    <property type="component" value="Unassembled WGS sequence"/>
</dbReference>
<organism evidence="2 3">
    <name type="scientific">Antrihabitans cavernicola</name>
    <dbReference type="NCBI Taxonomy" id="2495913"/>
    <lineage>
        <taxon>Bacteria</taxon>
        <taxon>Bacillati</taxon>
        <taxon>Actinomycetota</taxon>
        <taxon>Actinomycetes</taxon>
        <taxon>Mycobacteriales</taxon>
        <taxon>Nocardiaceae</taxon>
        <taxon>Antrihabitans</taxon>
    </lineage>
</organism>
<keyword evidence="3" id="KW-1185">Reference proteome</keyword>
<proteinExistence type="predicted"/>
<feature type="transmembrane region" description="Helical" evidence="1">
    <location>
        <begin position="22"/>
        <end position="42"/>
    </location>
</feature>
<evidence type="ECO:0000256" key="1">
    <source>
        <dbReference type="SAM" id="Phobius"/>
    </source>
</evidence>
<reference evidence="2 3" key="1">
    <citation type="submission" date="2019-07" db="EMBL/GenBank/DDBJ databases">
        <title>Rhodococcus cavernicolus sp. nov., isolated from a cave.</title>
        <authorList>
            <person name="Lee S.D."/>
        </authorList>
    </citation>
    <scope>NUCLEOTIDE SEQUENCE [LARGE SCALE GENOMIC DNA]</scope>
    <source>
        <strain evidence="2 3">C1-24</strain>
    </source>
</reference>
<sequence>MTATIQRAESAPEVSDRQRKPLIAVPLMAFALTAPLYIALALRNHAHLKTCGFDLGIFMQEVKAYAHLQQPIAPLLGAGASTSVTTSHR</sequence>
<keyword evidence="1" id="KW-1133">Transmembrane helix</keyword>
<dbReference type="EMBL" id="VLNY01000002">
    <property type="protein sequence ID" value="KAA0023779.1"/>
    <property type="molecule type" value="Genomic_DNA"/>
</dbReference>